<dbReference type="GeneID" id="25315171"/>
<feature type="active site" evidence="5 6">
    <location>
        <position position="361"/>
    </location>
</feature>
<dbReference type="Pfam" id="PF00648">
    <property type="entry name" value="Peptidase_C2"/>
    <property type="match status" value="2"/>
</dbReference>
<dbReference type="InterPro" id="IPR038765">
    <property type="entry name" value="Papain-like_cys_pep_sf"/>
</dbReference>
<dbReference type="RefSeq" id="XP_013329706.1">
    <property type="nucleotide sequence ID" value="XM_013474252.1"/>
</dbReference>
<feature type="domain" description="Calpain catalytic" evidence="8">
    <location>
        <begin position="139"/>
        <end position="437"/>
    </location>
</feature>
<feature type="region of interest" description="Disordered" evidence="7">
    <location>
        <begin position="1"/>
        <end position="32"/>
    </location>
</feature>
<dbReference type="OrthoDB" id="424753at2759"/>
<dbReference type="InterPro" id="IPR029058">
    <property type="entry name" value="AB_hydrolase_fold"/>
</dbReference>
<feature type="compositionally biased region" description="Pro residues" evidence="7">
    <location>
        <begin position="745"/>
        <end position="756"/>
    </location>
</feature>
<keyword evidence="2 6" id="KW-0645">Protease</keyword>
<accession>A0A0F4YXW4</accession>
<name>A0A0F4YXW4_RASE3</name>
<feature type="compositionally biased region" description="Low complexity" evidence="7">
    <location>
        <begin position="1331"/>
        <end position="1344"/>
    </location>
</feature>
<dbReference type="SUPFAM" id="SSF54001">
    <property type="entry name" value="Cysteine proteinases"/>
    <property type="match status" value="1"/>
</dbReference>
<reference evidence="9 10" key="1">
    <citation type="submission" date="2015-04" db="EMBL/GenBank/DDBJ databases">
        <authorList>
            <person name="Heijne W.H."/>
            <person name="Fedorova N.D."/>
            <person name="Nierman W.C."/>
            <person name="Vollebregt A.W."/>
            <person name="Zhao Z."/>
            <person name="Wu L."/>
            <person name="Kumar M."/>
            <person name="Stam H."/>
            <person name="van den Berg M.A."/>
            <person name="Pel H.J."/>
        </authorList>
    </citation>
    <scope>NUCLEOTIDE SEQUENCE [LARGE SCALE GENOMIC DNA]</scope>
    <source>
        <strain evidence="9 10">CBS 393.64</strain>
    </source>
</reference>
<dbReference type="Gene3D" id="3.90.70.10">
    <property type="entry name" value="Cysteine proteinases"/>
    <property type="match status" value="1"/>
</dbReference>
<feature type="region of interest" description="Disordered" evidence="7">
    <location>
        <begin position="728"/>
        <end position="764"/>
    </location>
</feature>
<comment type="similarity">
    <text evidence="1">Belongs to the peptidase C2 family.</text>
</comment>
<dbReference type="STRING" id="1408163.A0A0F4YXW4"/>
<dbReference type="GO" id="GO:0006508">
    <property type="term" value="P:proteolysis"/>
    <property type="evidence" value="ECO:0007669"/>
    <property type="project" value="UniProtKB-KW"/>
</dbReference>
<feature type="compositionally biased region" description="Basic and acidic residues" evidence="7">
    <location>
        <begin position="648"/>
        <end position="665"/>
    </location>
</feature>
<dbReference type="SMART" id="SM00230">
    <property type="entry name" value="CysPc"/>
    <property type="match status" value="1"/>
</dbReference>
<gene>
    <name evidence="9" type="ORF">T310_2820</name>
</gene>
<dbReference type="PRINTS" id="PR00704">
    <property type="entry name" value="CALPAIN"/>
</dbReference>
<sequence>MEFDDEGMAFAPSSRSGSRTPRKAPKQTPQGTVKQFWAQFNTKYPGKVFTVLPDNPYARSKAAQLPKGVVQGHDAVKSYEQARKECVRAVERIVRECKRVNQKYTDPHFDIEFDLKSGRRDYLDGLDGTNVEMRPKGVKRVTDIFENPQFYINGPTAGDVRQGRDGDCWLMAALCTLGNKKELINRICVARDEQVGVYGFIFYRDGEWQQCIVDDKLYLRAADYDESIDERPIWDDINRTDTEEEYRKVWQTGSRALYFAQCADENETWLPLLEKAYAKAHGDYSAIEGGFVGEAIEDLTGGVTSEILSSNILDKDNFWKEELMNVNKEFLFGCATGMFSNWLDPKYTGPPRDRKGISEGHSYSIMDAKEIDGVRLLRLRNPWGKKEWSGAWSDGSEQWTPQWMERLNHKFGNDGVFWISYEDLLKKYQHFDRTRLFGPEWTVTQQWTSLNVPWSADYHSTRFVIELTKTSPVVAVLSQLDARYFRGLEGEYNFTLQFRLQKEGEEDYIVRSRNNYMMSRSVNTEITLDAGRYSVLVKVTAYRRNHAVTVEEVIRQNASTRREKLVQIGLSYDLAHTKGLVLETDEEKKEREEREERHRFAERLKLREQTIKRLQKQWIRDKKMEARRQRQAEREALRRAAARSHAGNGDHVDVEYSDNEAKISDDTGFEMGHSKRSHVNGNGNGPASTRKHRQSSRPPRPSLNTSLTRPGCRDDQELLQDFEFDSDLDMPEESTCTPDNKQPLPDSPPPPPPPPSSDMNEVTDDPWNAVCVVGLKVFSKDPQLRLQVVRPKADDGEAPLDRDDPACIQLHELYITADLNKWLIRILSELPAPLASVSAKRRLIIPARPHRPDRHTQSINQSFYNPGDNNDGAMRLLLLPLAKSPYRLRYPGVGPCQPLFSFSYAVPTRSRRAGRSFFYYYFFSPSRTYASANANAAAAPFTEETVQVPVGGNGCVRLSVLHPPRVAATKPARPNVILYLPPGPVFSRQERDVKGGNSDGAGGENDASSTGSADSEEGEGKQLRRDSPQHVLASTTTSTVVTLNYRLGYMPGEQAVAKQSPPQQQQFYKYPTPVHDTLAGLDWILQELQPAQLFVFGTHVGGSLALMLALTEARHIQAIAAYEPICDWTELDEYCTIAPEDIEKALTPSTVKGRGTEKKEKERQRAMELLLAQIKRKTTRRRRGPAPVDLVPLLDARERFFDTPEKYFDSFASPMIFLRSPGKDVPKTSPKYHTGPEYPVPVLQIPQLKEEELIDLWDMFMLPDEEMAAASTATASAEDDEERPMRRRKALSRWPPYGLEDGVSAPSWENYGIRRLEVTLPWVRLFASGPAGGSSVEAGAESSPNSGGGETEGTPRRRRSSNERTVLARQAEEMVSVMRRACFWGREKGYGERRVELSWTPKMSSAGNEPEPKLKSPASAHTVEKEAGYWFREIMEVNASGSS</sequence>
<evidence type="ECO:0000256" key="6">
    <source>
        <dbReference type="PROSITE-ProRule" id="PRU00239"/>
    </source>
</evidence>
<dbReference type="FunFam" id="3.90.70.10:FF:000072">
    <property type="entry name" value="Cysteine proteinase"/>
    <property type="match status" value="1"/>
</dbReference>
<evidence type="ECO:0000256" key="1">
    <source>
        <dbReference type="ARBA" id="ARBA00007623"/>
    </source>
</evidence>
<dbReference type="EMBL" id="LASV01000111">
    <property type="protein sequence ID" value="KKA23094.1"/>
    <property type="molecule type" value="Genomic_DNA"/>
</dbReference>
<evidence type="ECO:0000259" key="8">
    <source>
        <dbReference type="PROSITE" id="PS50203"/>
    </source>
</evidence>
<feature type="active site" evidence="5 6">
    <location>
        <position position="381"/>
    </location>
</feature>
<dbReference type="InterPro" id="IPR022684">
    <property type="entry name" value="Calpain_cysteine_protease"/>
</dbReference>
<evidence type="ECO:0000256" key="4">
    <source>
        <dbReference type="ARBA" id="ARBA00022807"/>
    </source>
</evidence>
<keyword evidence="4 6" id="KW-0788">Thiol protease</keyword>
<proteinExistence type="inferred from homology"/>
<feature type="region of interest" description="Disordered" evidence="7">
    <location>
        <begin position="1401"/>
        <end position="1421"/>
    </location>
</feature>
<evidence type="ECO:0000313" key="10">
    <source>
        <dbReference type="Proteomes" id="UP000053958"/>
    </source>
</evidence>
<organism evidence="9 10">
    <name type="scientific">Rasamsonia emersonii (strain ATCC 16479 / CBS 393.64 / IMI 116815)</name>
    <dbReference type="NCBI Taxonomy" id="1408163"/>
    <lineage>
        <taxon>Eukaryota</taxon>
        <taxon>Fungi</taxon>
        <taxon>Dikarya</taxon>
        <taxon>Ascomycota</taxon>
        <taxon>Pezizomycotina</taxon>
        <taxon>Eurotiomycetes</taxon>
        <taxon>Eurotiomycetidae</taxon>
        <taxon>Eurotiales</taxon>
        <taxon>Trichocomaceae</taxon>
        <taxon>Rasamsonia</taxon>
    </lineage>
</organism>
<dbReference type="CDD" id="cd00044">
    <property type="entry name" value="CysPc"/>
    <property type="match status" value="1"/>
</dbReference>
<dbReference type="PANTHER" id="PTHR10183:SF379">
    <property type="entry name" value="CALPAIN-5"/>
    <property type="match status" value="1"/>
</dbReference>
<dbReference type="PROSITE" id="PS50203">
    <property type="entry name" value="CALPAIN_CAT"/>
    <property type="match status" value="1"/>
</dbReference>
<dbReference type="InterPro" id="IPR001300">
    <property type="entry name" value="Peptidase_C2_calpain_cat"/>
</dbReference>
<feature type="region of interest" description="Disordered" evidence="7">
    <location>
        <begin position="1331"/>
        <end position="1367"/>
    </location>
</feature>
<dbReference type="GO" id="GO:0004198">
    <property type="term" value="F:calcium-dependent cysteine-type endopeptidase activity"/>
    <property type="evidence" value="ECO:0007669"/>
    <property type="project" value="InterPro"/>
</dbReference>
<feature type="compositionally biased region" description="Basic and acidic residues" evidence="7">
    <location>
        <begin position="1018"/>
        <end position="1028"/>
    </location>
</feature>
<evidence type="ECO:0000256" key="7">
    <source>
        <dbReference type="SAM" id="MobiDB-lite"/>
    </source>
</evidence>
<feature type="region of interest" description="Disordered" evidence="7">
    <location>
        <begin position="981"/>
        <end position="1035"/>
    </location>
</feature>
<dbReference type="SUPFAM" id="SSF53474">
    <property type="entry name" value="alpha/beta-Hydrolases"/>
    <property type="match status" value="1"/>
</dbReference>
<dbReference type="Gene3D" id="3.40.50.1820">
    <property type="entry name" value="alpha/beta hydrolase"/>
    <property type="match status" value="1"/>
</dbReference>
<dbReference type="PANTHER" id="PTHR10183">
    <property type="entry name" value="CALPAIN"/>
    <property type="match status" value="1"/>
</dbReference>
<evidence type="ECO:0000313" key="9">
    <source>
        <dbReference type="EMBL" id="KKA23094.1"/>
    </source>
</evidence>
<evidence type="ECO:0000256" key="2">
    <source>
        <dbReference type="ARBA" id="ARBA00022670"/>
    </source>
</evidence>
<keyword evidence="10" id="KW-1185">Reference proteome</keyword>
<feature type="active site" evidence="5 6">
    <location>
        <position position="168"/>
    </location>
</feature>
<protein>
    <submittedName>
        <fullName evidence="9">Calpain-like protein</fullName>
    </submittedName>
</protein>
<evidence type="ECO:0000256" key="5">
    <source>
        <dbReference type="PIRSR" id="PIRSR622684-1"/>
    </source>
</evidence>
<keyword evidence="3 6" id="KW-0378">Hydrolase</keyword>
<feature type="region of interest" description="Disordered" evidence="7">
    <location>
        <begin position="622"/>
        <end position="712"/>
    </location>
</feature>
<feature type="compositionally biased region" description="Basic and acidic residues" evidence="7">
    <location>
        <begin position="622"/>
        <end position="638"/>
    </location>
</feature>
<evidence type="ECO:0000256" key="3">
    <source>
        <dbReference type="ARBA" id="ARBA00022801"/>
    </source>
</evidence>
<comment type="caution">
    <text evidence="9">The sequence shown here is derived from an EMBL/GenBank/DDBJ whole genome shotgun (WGS) entry which is preliminary data.</text>
</comment>
<dbReference type="Proteomes" id="UP000053958">
    <property type="component" value="Unassembled WGS sequence"/>
</dbReference>